<reference evidence="12 13" key="1">
    <citation type="journal article" date="2021" name="bioRxiv">
        <title>Unique metabolic strategies in Hadean analogues reveal hints for primordial physiology.</title>
        <authorList>
            <person name="Nobu M.K."/>
            <person name="Nakai R."/>
            <person name="Tamazawa S."/>
            <person name="Mori H."/>
            <person name="Toyoda A."/>
            <person name="Ijiri A."/>
            <person name="Suzuki S."/>
            <person name="Kurokawa K."/>
            <person name="Kamagata Y."/>
            <person name="Tamaki H."/>
        </authorList>
    </citation>
    <scope>NUCLEOTIDE SEQUENCE [LARGE SCALE GENOMIC DNA]</scope>
    <source>
        <strain evidence="12">BS525</strain>
    </source>
</reference>
<feature type="binding site" evidence="10">
    <location>
        <position position="213"/>
    </location>
    <ligand>
        <name>NAD(+)</name>
        <dbReference type="ChEBI" id="CHEBI:57540"/>
    </ligand>
</feature>
<protein>
    <recommendedName>
        <fullName evidence="3 7">UDP-glucose 6-dehydrogenase</fullName>
        <ecNumber evidence="3 7">1.1.1.22</ecNumber>
    </recommendedName>
</protein>
<proteinExistence type="inferred from homology"/>
<feature type="binding site" evidence="9">
    <location>
        <position position="90"/>
    </location>
    <ligand>
        <name>substrate</name>
    </ligand>
</feature>
<feature type="binding site" evidence="9">
    <location>
        <begin position="19"/>
        <end position="22"/>
    </location>
    <ligand>
        <name>substrate</name>
    </ligand>
</feature>
<comment type="pathway">
    <text evidence="1">Nucleotide-sugar biosynthesis; UDP-alpha-D-glucuronate biosynthesis; UDP-alpha-D-glucuronate from UDP-alpha-D-glucose: step 1/1.</text>
</comment>
<dbReference type="InterPro" id="IPR014026">
    <property type="entry name" value="UDP-Glc/GDP-Man_DH_dimer"/>
</dbReference>
<dbReference type="InterPro" id="IPR036220">
    <property type="entry name" value="UDP-Glc/GDP-Man_DH_C_sf"/>
</dbReference>
<dbReference type="Pfam" id="PF03720">
    <property type="entry name" value="UDPG_MGDP_dh_C"/>
    <property type="match status" value="1"/>
</dbReference>
<dbReference type="Gene3D" id="3.40.50.720">
    <property type="entry name" value="NAD(P)-binding Rossmann-like Domain"/>
    <property type="match status" value="2"/>
</dbReference>
<dbReference type="Proteomes" id="UP000811545">
    <property type="component" value="Unassembled WGS sequence"/>
</dbReference>
<dbReference type="AlphaFoldDB" id="A0A9E2BI57"/>
<name>A0A9E2BI57_PSYF1</name>
<dbReference type="InterPro" id="IPR008927">
    <property type="entry name" value="6-PGluconate_DH-like_C_sf"/>
</dbReference>
<evidence type="ECO:0000256" key="6">
    <source>
        <dbReference type="ARBA" id="ARBA00047473"/>
    </source>
</evidence>
<keyword evidence="4 7" id="KW-0560">Oxidoreductase</keyword>
<feature type="binding site" evidence="10">
    <location>
        <position position="22"/>
    </location>
    <ligand>
        <name>NAD(+)</name>
        <dbReference type="ChEBI" id="CHEBI:57540"/>
    </ligand>
</feature>
<dbReference type="Pfam" id="PF00984">
    <property type="entry name" value="UDPG_MGDP_dh"/>
    <property type="match status" value="1"/>
</dbReference>
<dbReference type="SUPFAM" id="SSF52413">
    <property type="entry name" value="UDP-glucose/GDP-mannose dehydrogenase C-terminal domain"/>
    <property type="match status" value="1"/>
</dbReference>
<feature type="domain" description="UDP-glucose/GDP-mannose dehydrogenase C-terminal" evidence="11">
    <location>
        <begin position="199"/>
        <end position="300"/>
    </location>
</feature>
<sequence length="315" mass="35698">MNIHRSKNIDFDVASNPEFLREGQAVCDFPHPDRIVIGVQNEKAENLLREIYEPIINCNFNCPIHSGNSCSENELVRLIVTDINSAELIKHASNSFLAMKISFINAIADICEMTGANVRDVAHGIGLDKRIGRDFLRAGIGFGGFCLPKDIQSFIKITKRLGYDFKLLREVEKINEQRIVKVIEKLKRKLSTLKGKTIGLLGLSFKPDTDDIRFSPALKIAQFLLKQGAIVKGYDPEAMGKAEKEFTEVLYCKNAYQTAEKTEALIICTEWEEFKNLDWKQIKSIMIYPFIVDGRNMLIKEQMIKVGFEYVGIGI</sequence>
<dbReference type="PIRSF" id="PIRSF500134">
    <property type="entry name" value="UDPglc_DH_bac"/>
    <property type="match status" value="1"/>
</dbReference>
<evidence type="ECO:0000256" key="10">
    <source>
        <dbReference type="PIRSR" id="PIRSR500134-3"/>
    </source>
</evidence>
<evidence type="ECO:0000256" key="1">
    <source>
        <dbReference type="ARBA" id="ARBA00004701"/>
    </source>
</evidence>
<dbReference type="SUPFAM" id="SSF48179">
    <property type="entry name" value="6-phosphogluconate dehydrogenase C-terminal domain-like"/>
    <property type="match status" value="1"/>
</dbReference>
<dbReference type="InterPro" id="IPR001732">
    <property type="entry name" value="UDP-Glc/GDP-Man_DH_N"/>
</dbReference>
<comment type="catalytic activity">
    <reaction evidence="6 7">
        <text>UDP-alpha-D-glucose + 2 NAD(+) + H2O = UDP-alpha-D-glucuronate + 2 NADH + 3 H(+)</text>
        <dbReference type="Rhea" id="RHEA:23596"/>
        <dbReference type="ChEBI" id="CHEBI:15377"/>
        <dbReference type="ChEBI" id="CHEBI:15378"/>
        <dbReference type="ChEBI" id="CHEBI:57540"/>
        <dbReference type="ChEBI" id="CHEBI:57945"/>
        <dbReference type="ChEBI" id="CHEBI:58052"/>
        <dbReference type="ChEBI" id="CHEBI:58885"/>
        <dbReference type="EC" id="1.1.1.22"/>
    </reaction>
</comment>
<comment type="caution">
    <text evidence="12">The sequence shown here is derived from an EMBL/GenBank/DDBJ whole genome shotgun (WGS) entry which is preliminary data.</text>
</comment>
<dbReference type="GO" id="GO:0000271">
    <property type="term" value="P:polysaccharide biosynthetic process"/>
    <property type="evidence" value="ECO:0007669"/>
    <property type="project" value="InterPro"/>
</dbReference>
<dbReference type="PANTHER" id="PTHR43750">
    <property type="entry name" value="UDP-GLUCOSE 6-DEHYDROGENASE TUAD"/>
    <property type="match status" value="1"/>
</dbReference>
<dbReference type="SUPFAM" id="SSF51735">
    <property type="entry name" value="NAD(P)-binding Rossmann-fold domains"/>
    <property type="match status" value="1"/>
</dbReference>
<evidence type="ECO:0000259" key="11">
    <source>
        <dbReference type="SMART" id="SM00984"/>
    </source>
</evidence>
<accession>A0A9E2BI57</accession>
<evidence type="ECO:0000313" key="13">
    <source>
        <dbReference type="Proteomes" id="UP000811545"/>
    </source>
</evidence>
<evidence type="ECO:0000256" key="9">
    <source>
        <dbReference type="PIRSR" id="PIRSR500134-2"/>
    </source>
</evidence>
<evidence type="ECO:0000313" key="12">
    <source>
        <dbReference type="EMBL" id="MBT9145312.1"/>
    </source>
</evidence>
<evidence type="ECO:0000256" key="4">
    <source>
        <dbReference type="ARBA" id="ARBA00023002"/>
    </source>
</evidence>
<feature type="binding site" evidence="9">
    <location>
        <position position="206"/>
    </location>
    <ligand>
        <name>substrate</name>
    </ligand>
</feature>
<feature type="binding site" evidence="10">
    <location>
        <position position="149"/>
    </location>
    <ligand>
        <name>NAD(+)</name>
        <dbReference type="ChEBI" id="CHEBI:57540"/>
    </ligand>
</feature>
<dbReference type="EC" id="1.1.1.22" evidence="3 7"/>
<evidence type="ECO:0000256" key="5">
    <source>
        <dbReference type="ARBA" id="ARBA00023027"/>
    </source>
</evidence>
<feature type="binding site" evidence="9">
    <location>
        <position position="143"/>
    </location>
    <ligand>
        <name>substrate</name>
    </ligand>
</feature>
<dbReference type="EMBL" id="QLTW01000074">
    <property type="protein sequence ID" value="MBT9145312.1"/>
    <property type="molecule type" value="Genomic_DNA"/>
</dbReference>
<dbReference type="InterPro" id="IPR014027">
    <property type="entry name" value="UDP-Glc/GDP-Man_DH_C"/>
</dbReference>
<organism evidence="12 13">
    <name type="scientific">Psychracetigena formicireducens</name>
    <dbReference type="NCBI Taxonomy" id="2986056"/>
    <lineage>
        <taxon>Bacteria</taxon>
        <taxon>Bacillati</taxon>
        <taxon>Candidatus Lithacetigenota</taxon>
        <taxon>Candidatus Psychracetigena</taxon>
    </lineage>
</organism>
<dbReference type="Gene3D" id="1.20.5.100">
    <property type="entry name" value="Cytochrome c1, transmembrane anchor, C-terminal"/>
    <property type="match status" value="1"/>
</dbReference>
<dbReference type="Pfam" id="PF03721">
    <property type="entry name" value="UDPG_MGDP_dh_N"/>
    <property type="match status" value="1"/>
</dbReference>
<comment type="similarity">
    <text evidence="2 7">Belongs to the UDP-glucose/GDP-mannose dehydrogenase family.</text>
</comment>
<dbReference type="GO" id="GO:0003979">
    <property type="term" value="F:UDP-glucose 6-dehydrogenase activity"/>
    <property type="evidence" value="ECO:0007669"/>
    <property type="project" value="UniProtKB-EC"/>
</dbReference>
<evidence type="ECO:0000256" key="3">
    <source>
        <dbReference type="ARBA" id="ARBA00012954"/>
    </source>
</evidence>
<dbReference type="PIRSF" id="PIRSF000124">
    <property type="entry name" value="UDPglc_GDPman_dh"/>
    <property type="match status" value="1"/>
</dbReference>
<dbReference type="InterPro" id="IPR036291">
    <property type="entry name" value="NAD(P)-bd_dom_sf"/>
</dbReference>
<dbReference type="InterPro" id="IPR017476">
    <property type="entry name" value="UDP-Glc/GDP-Man"/>
</dbReference>
<evidence type="ECO:0000256" key="7">
    <source>
        <dbReference type="PIRNR" id="PIRNR000124"/>
    </source>
</evidence>
<evidence type="ECO:0000256" key="2">
    <source>
        <dbReference type="ARBA" id="ARBA00006601"/>
    </source>
</evidence>
<dbReference type="NCBIfam" id="TIGR03026">
    <property type="entry name" value="NDP-sugDHase"/>
    <property type="match status" value="1"/>
</dbReference>
<dbReference type="InterPro" id="IPR028357">
    <property type="entry name" value="UDPglc_DH_bac"/>
</dbReference>
<feature type="active site" description="Nucleophile" evidence="8">
    <location>
        <position position="146"/>
    </location>
</feature>
<keyword evidence="5 7" id="KW-0520">NAD</keyword>
<feature type="binding site" evidence="9">
    <location>
        <begin position="135"/>
        <end position="139"/>
    </location>
    <ligand>
        <name>substrate</name>
    </ligand>
</feature>
<dbReference type="SMART" id="SM00984">
    <property type="entry name" value="UDPG_MGDP_dh_C"/>
    <property type="match status" value="1"/>
</dbReference>
<evidence type="ECO:0000256" key="8">
    <source>
        <dbReference type="PIRSR" id="PIRSR500134-1"/>
    </source>
</evidence>
<dbReference type="PANTHER" id="PTHR43750:SF3">
    <property type="entry name" value="UDP-GLUCOSE 6-DEHYDROGENASE TUAD"/>
    <property type="match status" value="1"/>
</dbReference>
<dbReference type="GO" id="GO:0051287">
    <property type="term" value="F:NAD binding"/>
    <property type="evidence" value="ECO:0007669"/>
    <property type="project" value="InterPro"/>
</dbReference>
<gene>
    <name evidence="12" type="primary">tuaD_1</name>
    <name evidence="12" type="ORF">DDT42_01182</name>
</gene>